<protein>
    <submittedName>
        <fullName evidence="2">CLUMA_CG007037, isoform A</fullName>
    </submittedName>
</protein>
<accession>A0A1J1HZQ1</accession>
<keyword evidence="1" id="KW-0732">Signal</keyword>
<keyword evidence="3" id="KW-1185">Reference proteome</keyword>
<reference evidence="2 3" key="1">
    <citation type="submission" date="2015-04" db="EMBL/GenBank/DDBJ databases">
        <authorList>
            <person name="Syromyatnikov M.Y."/>
            <person name="Popov V.N."/>
        </authorList>
    </citation>
    <scope>NUCLEOTIDE SEQUENCE [LARGE SCALE GENOMIC DNA]</scope>
</reference>
<organism evidence="2 3">
    <name type="scientific">Clunio marinus</name>
    <dbReference type="NCBI Taxonomy" id="568069"/>
    <lineage>
        <taxon>Eukaryota</taxon>
        <taxon>Metazoa</taxon>
        <taxon>Ecdysozoa</taxon>
        <taxon>Arthropoda</taxon>
        <taxon>Hexapoda</taxon>
        <taxon>Insecta</taxon>
        <taxon>Pterygota</taxon>
        <taxon>Neoptera</taxon>
        <taxon>Endopterygota</taxon>
        <taxon>Diptera</taxon>
        <taxon>Nematocera</taxon>
        <taxon>Chironomoidea</taxon>
        <taxon>Chironomidae</taxon>
        <taxon>Clunio</taxon>
    </lineage>
</organism>
<dbReference type="Proteomes" id="UP000183832">
    <property type="component" value="Unassembled WGS sequence"/>
</dbReference>
<sequence length="206" mass="22393">MKLLHLFLVVIIAEEAFSGDGNSCSSPPLSFSPSDIINRLDNIKDFIGDAVSEYLPFFEGADVDFGGTNHEKSENAVSLLIELQTVLSNNGIPSSVQDFFPLIDDIIYNTQSTGIQKKIDEIIASVDAASQILYAVLGTIIGQIATETNSSLDYLSDVMTQQIDTADYPISCIAEALIQLYQFMFNTYETIENAAIAAKASMEAMP</sequence>
<evidence type="ECO:0000313" key="3">
    <source>
        <dbReference type="Proteomes" id="UP000183832"/>
    </source>
</evidence>
<evidence type="ECO:0000313" key="2">
    <source>
        <dbReference type="EMBL" id="CRK93501.1"/>
    </source>
</evidence>
<dbReference type="EMBL" id="CVRI01000037">
    <property type="protein sequence ID" value="CRK93501.1"/>
    <property type="molecule type" value="Genomic_DNA"/>
</dbReference>
<name>A0A1J1HZQ1_9DIPT</name>
<gene>
    <name evidence="2" type="ORF">CLUMA_CG007037</name>
</gene>
<feature type="signal peptide" evidence="1">
    <location>
        <begin position="1"/>
        <end position="18"/>
    </location>
</feature>
<feature type="chain" id="PRO_5012430227" evidence="1">
    <location>
        <begin position="19"/>
        <end position="206"/>
    </location>
</feature>
<dbReference type="AlphaFoldDB" id="A0A1J1HZQ1"/>
<proteinExistence type="predicted"/>
<evidence type="ECO:0000256" key="1">
    <source>
        <dbReference type="SAM" id="SignalP"/>
    </source>
</evidence>